<dbReference type="GO" id="GO:1990316">
    <property type="term" value="C:Atg1/ULK1 kinase complex"/>
    <property type="evidence" value="ECO:0007669"/>
    <property type="project" value="InterPro"/>
</dbReference>
<accession>C1GRW0</accession>
<gene>
    <name evidence="8" type="ORF">PAAG_01255</name>
</gene>
<dbReference type="GO" id="GO:0000423">
    <property type="term" value="P:mitophagy"/>
    <property type="evidence" value="ECO:0007669"/>
    <property type="project" value="TreeGrafter"/>
</dbReference>
<evidence type="ECO:0000256" key="5">
    <source>
        <dbReference type="RuleBase" id="RU361214"/>
    </source>
</evidence>
<feature type="compositionally biased region" description="Gly residues" evidence="6">
    <location>
        <begin position="986"/>
        <end position="997"/>
    </location>
</feature>
<feature type="region of interest" description="Disordered" evidence="6">
    <location>
        <begin position="403"/>
        <end position="581"/>
    </location>
</feature>
<dbReference type="PANTHER" id="PTHR13430:SF4">
    <property type="entry name" value="AUTOPHAGY-RELATED PROTEIN 13"/>
    <property type="match status" value="1"/>
</dbReference>
<comment type="subunit">
    <text evidence="2">Interacts with ATG1 to form the ATG1-ATG13 kinase complex.</text>
</comment>
<dbReference type="KEGG" id="pbl:PAAG_01255"/>
<evidence type="ECO:0000313" key="8">
    <source>
        <dbReference type="EMBL" id="EEH38334.1"/>
    </source>
</evidence>
<feature type="region of interest" description="Disordered" evidence="6">
    <location>
        <begin position="1"/>
        <end position="66"/>
    </location>
</feature>
<feature type="compositionally biased region" description="Low complexity" evidence="6">
    <location>
        <begin position="549"/>
        <end position="565"/>
    </location>
</feature>
<sequence length="1004" mass="107475">MHQHPRPPPATASPANSPRTNPARTNNPRDRSAESDAASSAEVGTADTSTRGPGIDQAEMFTQGPSNVAPSRDIIAKLNQIVQQYHTKAALIILQSRVELPLAYNKDSDVKRVNRWFNVELDETDVLKEDLRTWKSCDTIDRRPPPMIIETYLDPDELTHNQSLVILDEHGKRWDVLEALDSLFSYKGSQDTRYSRVILERWKVELGDASSDLPADLASILPTLYKKSIVLFRSLFTHSRFLPAWKFSKRQTTMRSNPTLPIRYRIYKGTSAGTPQALDPLSIPFYDDGGKTIETFSFGVIESPAGPFSVQVTYRMNCDFRVDDSEALLSSRFMGADDAYFRPSLPSEDHFPGGAQEVGSLPVARRGHDQPHNAQAYGSLSTFHHAVPATGVSPLSALRAAREFGTGSSSSPVSPPSPRPGHGSRPGLFSRDGVHSAQRKPSISFPPFKAPPLSASPSLVDSPIVSSPRIAPCRTGPVNVPSDSKTMPPPASAAAVSRKSTYASPENAIASSGSGSPRPAPIVKYTSSFTHRRGRLSSGGASKTDDDYTSSGKASAASSTAHPSSGIIAEPGTSSGSLQGDEANIGEFLKMLDMRKDLLNPSDSASLYAQTRRTAVALTRFQKMKESNAALSDSMTSSLVLHRSSTSSSRQLPSVPPMVAGTSISTSSSPGKPISPHTPHTPAIPSRLSSNSIIDYSHLDRTDNRRHHLSHESHGSLLEETPSQETAMEPAAPNSNANAIDIPTSPRPFIPSYRRSSSAAHRRPSTTIDYEMAEFLPFGMRSLSLGAEDRSLLSLNAIVRQQELDNEAPAVDMLPTTNQPQLADNNSNNPATSTQYRTTTISSNHPYQPRFSHHRGRGSTGHPNSHSSASSSLGRGNALPSSHHDGYQGSGSNSGMSMNTDTHRRAFGSGGAGQRHSFNRHHGVGGGPSSSNFEEDEPLLFTMSDFGIARGSLDGGARGSVSGADSSEPGTGTAVSRRGSGRRGLSAGGGGGAGGSNGLFHLWQ</sequence>
<evidence type="ECO:0000256" key="2">
    <source>
        <dbReference type="ARBA" id="ARBA00011848"/>
    </source>
</evidence>
<dbReference type="OMA" id="FHQVGPT"/>
<feature type="region of interest" description="Disordered" evidence="6">
    <location>
        <begin position="706"/>
        <end position="765"/>
    </location>
</feature>
<dbReference type="AlphaFoldDB" id="C1GRW0"/>
<organism evidence="8 9">
    <name type="scientific">Paracoccidioides lutzii (strain ATCC MYA-826 / Pb01)</name>
    <name type="common">Paracoccidioides brasiliensis</name>
    <dbReference type="NCBI Taxonomy" id="502779"/>
    <lineage>
        <taxon>Eukaryota</taxon>
        <taxon>Fungi</taxon>
        <taxon>Dikarya</taxon>
        <taxon>Ascomycota</taxon>
        <taxon>Pezizomycotina</taxon>
        <taxon>Eurotiomycetes</taxon>
        <taxon>Eurotiomycetidae</taxon>
        <taxon>Onygenales</taxon>
        <taxon>Ajellomycetaceae</taxon>
        <taxon>Paracoccidioides</taxon>
    </lineage>
</organism>
<feature type="compositionally biased region" description="Polar residues" evidence="6">
    <location>
        <begin position="815"/>
        <end position="846"/>
    </location>
</feature>
<dbReference type="STRING" id="502779.C1GRW0"/>
<feature type="compositionally biased region" description="Low complexity" evidence="6">
    <location>
        <begin position="890"/>
        <end position="899"/>
    </location>
</feature>
<dbReference type="InterPro" id="IPR018731">
    <property type="entry name" value="Atg13_N"/>
</dbReference>
<evidence type="ECO:0000256" key="6">
    <source>
        <dbReference type="SAM" id="MobiDB-lite"/>
    </source>
</evidence>
<proteinExistence type="inferred from homology"/>
<name>C1GRW0_PARBA</name>
<dbReference type="GO" id="GO:0005829">
    <property type="term" value="C:cytosol"/>
    <property type="evidence" value="ECO:0007669"/>
    <property type="project" value="TreeGrafter"/>
</dbReference>
<dbReference type="OrthoDB" id="70161at2759"/>
<keyword evidence="4 5" id="KW-0072">Autophagy</keyword>
<keyword evidence="9" id="KW-1185">Reference proteome</keyword>
<evidence type="ECO:0000256" key="1">
    <source>
        <dbReference type="ARBA" id="ARBA00005246"/>
    </source>
</evidence>
<evidence type="ECO:0000256" key="4">
    <source>
        <dbReference type="ARBA" id="ARBA00023006"/>
    </source>
</evidence>
<dbReference type="GeneID" id="9100134"/>
<feature type="compositionally biased region" description="Low complexity" evidence="6">
    <location>
        <begin position="642"/>
        <end position="653"/>
    </location>
</feature>
<evidence type="ECO:0000256" key="3">
    <source>
        <dbReference type="ARBA" id="ARBA00013801"/>
    </source>
</evidence>
<dbReference type="HOGENOM" id="CLU_007151_1_0_1"/>
<reference evidence="8 9" key="1">
    <citation type="journal article" date="2011" name="PLoS Genet.">
        <title>Comparative genomic analysis of human fungal pathogens causing paracoccidioidomycosis.</title>
        <authorList>
            <person name="Desjardins C.A."/>
            <person name="Champion M.D."/>
            <person name="Holder J.W."/>
            <person name="Muszewska A."/>
            <person name="Goldberg J."/>
            <person name="Bailao A.M."/>
            <person name="Brigido M.M."/>
            <person name="Ferreira M.E."/>
            <person name="Garcia A.M."/>
            <person name="Grynberg M."/>
            <person name="Gujja S."/>
            <person name="Heiman D.I."/>
            <person name="Henn M.R."/>
            <person name="Kodira C.D."/>
            <person name="Leon-Narvaez H."/>
            <person name="Longo L.V."/>
            <person name="Ma L.J."/>
            <person name="Malavazi I."/>
            <person name="Matsuo A.L."/>
            <person name="Morais F.V."/>
            <person name="Pereira M."/>
            <person name="Rodriguez-Brito S."/>
            <person name="Sakthikumar S."/>
            <person name="Salem-Izacc S.M."/>
            <person name="Sykes S.M."/>
            <person name="Teixeira M.M."/>
            <person name="Vallejo M.C."/>
            <person name="Walter M.E."/>
            <person name="Yandava C."/>
            <person name="Young S."/>
            <person name="Zeng Q."/>
            <person name="Zucker J."/>
            <person name="Felipe M.S."/>
            <person name="Goldman G.H."/>
            <person name="Haas B.J."/>
            <person name="McEwen J.G."/>
            <person name="Nino-Vega G."/>
            <person name="Puccia R."/>
            <person name="San-Blas G."/>
            <person name="Soares C.M."/>
            <person name="Birren B.W."/>
            <person name="Cuomo C.A."/>
        </authorList>
    </citation>
    <scope>NUCLEOTIDE SEQUENCE [LARGE SCALE GENOMIC DNA]</scope>
    <source>
        <strain evidence="9">ATCC MYA-826 / Pb01</strain>
    </source>
</reference>
<evidence type="ECO:0000313" key="9">
    <source>
        <dbReference type="Proteomes" id="UP000002059"/>
    </source>
</evidence>
<dbReference type="InterPro" id="IPR036570">
    <property type="entry name" value="HORMA_dom_sf"/>
</dbReference>
<dbReference type="Gene3D" id="6.10.140.1900">
    <property type="match status" value="1"/>
</dbReference>
<dbReference type="GO" id="GO:0034497">
    <property type="term" value="P:protein localization to phagophore assembly site"/>
    <property type="evidence" value="ECO:0007669"/>
    <property type="project" value="TreeGrafter"/>
</dbReference>
<feature type="region of interest" description="Disordered" evidence="6">
    <location>
        <begin position="642"/>
        <end position="689"/>
    </location>
</feature>
<evidence type="ECO:0000259" key="7">
    <source>
        <dbReference type="Pfam" id="PF10033"/>
    </source>
</evidence>
<dbReference type="RefSeq" id="XP_002797396.1">
    <property type="nucleotide sequence ID" value="XM_002797350.2"/>
</dbReference>
<comment type="similarity">
    <text evidence="1 5">Belongs to the ATG13 family. Fungi subfamily.</text>
</comment>
<feature type="region of interest" description="Disordered" evidence="6">
    <location>
        <begin position="956"/>
        <end position="1004"/>
    </location>
</feature>
<dbReference type="VEuPathDB" id="FungiDB:PAAG_01255"/>
<protein>
    <recommendedName>
        <fullName evidence="3 5">Autophagy-related protein 13</fullName>
    </recommendedName>
</protein>
<dbReference type="eggNOG" id="KOG4573">
    <property type="taxonomic scope" value="Eukaryota"/>
</dbReference>
<dbReference type="EMBL" id="KN293993">
    <property type="protein sequence ID" value="EEH38334.1"/>
    <property type="molecule type" value="Genomic_DNA"/>
</dbReference>
<dbReference type="PANTHER" id="PTHR13430">
    <property type="match status" value="1"/>
</dbReference>
<dbReference type="InterPro" id="IPR040182">
    <property type="entry name" value="ATG13"/>
</dbReference>
<feature type="domain" description="Autophagy-related protein 13 N-terminal" evidence="7">
    <location>
        <begin position="82"/>
        <end position="320"/>
    </location>
</feature>
<feature type="compositionally biased region" description="Low complexity" evidence="6">
    <location>
        <begin position="508"/>
        <end position="517"/>
    </location>
</feature>
<dbReference type="GO" id="GO:0034727">
    <property type="term" value="P:piecemeal microautophagy of the nucleus"/>
    <property type="evidence" value="ECO:0007669"/>
    <property type="project" value="TreeGrafter"/>
</dbReference>
<feature type="region of interest" description="Disordered" evidence="6">
    <location>
        <begin position="812"/>
        <end position="935"/>
    </location>
</feature>
<feature type="compositionally biased region" description="Pro residues" evidence="6">
    <location>
        <begin position="1"/>
        <end position="11"/>
    </location>
</feature>
<dbReference type="Pfam" id="PF10033">
    <property type="entry name" value="ATG13"/>
    <property type="match status" value="1"/>
</dbReference>
<dbReference type="GO" id="GO:0000407">
    <property type="term" value="C:phagophore assembly site"/>
    <property type="evidence" value="ECO:0007669"/>
    <property type="project" value="TreeGrafter"/>
</dbReference>
<dbReference type="Gene3D" id="3.30.900.10">
    <property type="entry name" value="HORMA domain"/>
    <property type="match status" value="1"/>
</dbReference>
<dbReference type="Proteomes" id="UP000002059">
    <property type="component" value="Partially assembled WGS sequence"/>
</dbReference>